<feature type="transmembrane region" description="Helical" evidence="4">
    <location>
        <begin position="100"/>
        <end position="117"/>
    </location>
</feature>
<evidence type="ECO:0000256" key="1">
    <source>
        <dbReference type="ARBA" id="ARBA00022692"/>
    </source>
</evidence>
<dbReference type="SUPFAM" id="SSF103473">
    <property type="entry name" value="MFS general substrate transporter"/>
    <property type="match status" value="1"/>
</dbReference>
<feature type="transmembrane region" description="Helical" evidence="4">
    <location>
        <begin position="12"/>
        <end position="35"/>
    </location>
</feature>
<name>A0ABQ5UUU1_9HYPH</name>
<protein>
    <submittedName>
        <fullName evidence="5">MFS transporter</fullName>
    </submittedName>
</protein>
<reference evidence="5" key="1">
    <citation type="journal article" date="2014" name="Int. J. Syst. Evol. Microbiol.">
        <title>Complete genome of a new Firmicutes species belonging to the dominant human colonic microbiota ('Ruminococcus bicirculans') reveals two chromosomes and a selective capacity to utilize plant glucans.</title>
        <authorList>
            <consortium name="NISC Comparative Sequencing Program"/>
            <person name="Wegmann U."/>
            <person name="Louis P."/>
            <person name="Goesmann A."/>
            <person name="Henrissat B."/>
            <person name="Duncan S.H."/>
            <person name="Flint H.J."/>
        </authorList>
    </citation>
    <scope>NUCLEOTIDE SEQUENCE</scope>
    <source>
        <strain evidence="5">NBRC 107169</strain>
    </source>
</reference>
<feature type="transmembrane region" description="Helical" evidence="4">
    <location>
        <begin position="274"/>
        <end position="292"/>
    </location>
</feature>
<evidence type="ECO:0000256" key="4">
    <source>
        <dbReference type="SAM" id="Phobius"/>
    </source>
</evidence>
<gene>
    <name evidence="5" type="ORF">GCM10007879_31160</name>
</gene>
<sequence length="400" mass="44817">MTFSARLDKLRTPYFMLILMAITIQVGFASWSAILNNFAHDKASFSGADMGLLQSIREIPGFLAFTAVFFILVWKEQTFALISLFVFGIGIALTGMFPSVTGLLITTFIMSLGFHYYETMSQSLQLQWLPKETAAKQLGTILAASAFGQLLIYGLVILLWKVLALPYIAMFWVFGGLTLSLVMFIIFFFPQFKQPHVQNKKLILRKRYWLYYALTFMSGARRQIFVVFAAWMMVEKFGYHVHEVALLFIINTTFNMFFARRIGAAIGHFGERAALTFEYIGLIIVFVSYAFVNNAFLGASLYVIDHFFFALAIAMKTYFQKIADPADMAPTAAVAFTINHIAAVVIPVVFGIIWLVNPAYVFLAGAGFAVLSLALSQLIPRHPVEGHETLLVKPKVAVGE</sequence>
<keyword evidence="1 4" id="KW-0812">Transmembrane</keyword>
<evidence type="ECO:0000313" key="5">
    <source>
        <dbReference type="EMBL" id="GLQ18867.1"/>
    </source>
</evidence>
<feature type="transmembrane region" description="Helical" evidence="4">
    <location>
        <begin position="331"/>
        <end position="354"/>
    </location>
</feature>
<dbReference type="Proteomes" id="UP001161405">
    <property type="component" value="Unassembled WGS sequence"/>
</dbReference>
<dbReference type="InterPro" id="IPR036259">
    <property type="entry name" value="MFS_trans_sf"/>
</dbReference>
<feature type="transmembrane region" description="Helical" evidence="4">
    <location>
        <begin position="244"/>
        <end position="262"/>
    </location>
</feature>
<dbReference type="InterPro" id="IPR011701">
    <property type="entry name" value="MFS"/>
</dbReference>
<feature type="transmembrane region" description="Helical" evidence="4">
    <location>
        <begin position="55"/>
        <end position="73"/>
    </location>
</feature>
<evidence type="ECO:0000313" key="6">
    <source>
        <dbReference type="Proteomes" id="UP001161405"/>
    </source>
</evidence>
<comment type="caution">
    <text evidence="5">The sequence shown here is derived from an EMBL/GenBank/DDBJ whole genome shotgun (WGS) entry which is preliminary data.</text>
</comment>
<keyword evidence="3 4" id="KW-0472">Membrane</keyword>
<feature type="transmembrane region" description="Helical" evidence="4">
    <location>
        <begin position="209"/>
        <end position="232"/>
    </location>
</feature>
<proteinExistence type="predicted"/>
<dbReference type="RefSeq" id="WP_284365965.1">
    <property type="nucleotide sequence ID" value="NZ_BSNI01000002.1"/>
</dbReference>
<dbReference type="EMBL" id="BSNI01000002">
    <property type="protein sequence ID" value="GLQ18867.1"/>
    <property type="molecule type" value="Genomic_DNA"/>
</dbReference>
<evidence type="ECO:0000256" key="3">
    <source>
        <dbReference type="ARBA" id="ARBA00023136"/>
    </source>
</evidence>
<feature type="transmembrane region" description="Helical" evidence="4">
    <location>
        <begin position="166"/>
        <end position="189"/>
    </location>
</feature>
<dbReference type="Pfam" id="PF07690">
    <property type="entry name" value="MFS_1"/>
    <property type="match status" value="1"/>
</dbReference>
<feature type="transmembrane region" description="Helical" evidence="4">
    <location>
        <begin position="78"/>
        <end position="94"/>
    </location>
</feature>
<feature type="transmembrane region" description="Helical" evidence="4">
    <location>
        <begin position="138"/>
        <end position="160"/>
    </location>
</feature>
<organism evidence="5 6">
    <name type="scientific">Maritalea porphyrae</name>
    <dbReference type="NCBI Taxonomy" id="880732"/>
    <lineage>
        <taxon>Bacteria</taxon>
        <taxon>Pseudomonadati</taxon>
        <taxon>Pseudomonadota</taxon>
        <taxon>Alphaproteobacteria</taxon>
        <taxon>Hyphomicrobiales</taxon>
        <taxon>Devosiaceae</taxon>
        <taxon>Maritalea</taxon>
    </lineage>
</organism>
<keyword evidence="6" id="KW-1185">Reference proteome</keyword>
<feature type="transmembrane region" description="Helical" evidence="4">
    <location>
        <begin position="360"/>
        <end position="379"/>
    </location>
</feature>
<evidence type="ECO:0000256" key="2">
    <source>
        <dbReference type="ARBA" id="ARBA00022989"/>
    </source>
</evidence>
<reference evidence="5" key="2">
    <citation type="submission" date="2023-01" db="EMBL/GenBank/DDBJ databases">
        <title>Draft genome sequence of Maritalea porphyrae strain NBRC 107169.</title>
        <authorList>
            <person name="Sun Q."/>
            <person name="Mori K."/>
        </authorList>
    </citation>
    <scope>NUCLEOTIDE SEQUENCE</scope>
    <source>
        <strain evidence="5">NBRC 107169</strain>
    </source>
</reference>
<dbReference type="Gene3D" id="1.20.1250.20">
    <property type="entry name" value="MFS general substrate transporter like domains"/>
    <property type="match status" value="2"/>
</dbReference>
<accession>A0ABQ5UUU1</accession>
<keyword evidence="2 4" id="KW-1133">Transmembrane helix</keyword>